<feature type="transmembrane region" description="Helical" evidence="4">
    <location>
        <begin position="73"/>
        <end position="90"/>
    </location>
</feature>
<keyword evidence="1 4" id="KW-0812">Transmembrane</keyword>
<keyword evidence="3 4" id="KW-0472">Membrane</keyword>
<dbReference type="EMBL" id="JBJKFK010007400">
    <property type="protein sequence ID" value="KAL3307426.1"/>
    <property type="molecule type" value="Genomic_DNA"/>
</dbReference>
<evidence type="ECO:0000313" key="6">
    <source>
        <dbReference type="Proteomes" id="UP001626550"/>
    </source>
</evidence>
<comment type="caution">
    <text evidence="5">The sequence shown here is derived from an EMBL/GenBank/DDBJ whole genome shotgun (WGS) entry which is preliminary data.</text>
</comment>
<dbReference type="PANTHER" id="PTHR23121:SF9">
    <property type="entry name" value="SODIUM-DEPENDENT GLUCOSE TRANSPORTER 1"/>
    <property type="match status" value="1"/>
</dbReference>
<dbReference type="SUPFAM" id="SSF103473">
    <property type="entry name" value="MFS general substrate transporter"/>
    <property type="match status" value="1"/>
</dbReference>
<dbReference type="PANTHER" id="PTHR23121">
    <property type="entry name" value="SODIUM-DEPENDENT GLUCOSE TRANSPORTER 1"/>
    <property type="match status" value="1"/>
</dbReference>
<dbReference type="Gene3D" id="1.20.1250.20">
    <property type="entry name" value="MFS general substrate transporter like domains"/>
    <property type="match status" value="1"/>
</dbReference>
<name>A0ABD2PJ05_9PLAT</name>
<feature type="non-terminal residue" evidence="5">
    <location>
        <position position="1"/>
    </location>
</feature>
<dbReference type="Proteomes" id="UP001626550">
    <property type="component" value="Unassembled WGS sequence"/>
</dbReference>
<evidence type="ECO:0000256" key="2">
    <source>
        <dbReference type="ARBA" id="ARBA00022989"/>
    </source>
</evidence>
<feature type="transmembrane region" description="Helical" evidence="4">
    <location>
        <begin position="96"/>
        <end position="116"/>
    </location>
</feature>
<dbReference type="InterPro" id="IPR036259">
    <property type="entry name" value="MFS_trans_sf"/>
</dbReference>
<dbReference type="AlphaFoldDB" id="A0ABD2PJ05"/>
<dbReference type="InterPro" id="IPR011701">
    <property type="entry name" value="MFS"/>
</dbReference>
<organism evidence="5 6">
    <name type="scientific">Cichlidogyrus casuarinus</name>
    <dbReference type="NCBI Taxonomy" id="1844966"/>
    <lineage>
        <taxon>Eukaryota</taxon>
        <taxon>Metazoa</taxon>
        <taxon>Spiralia</taxon>
        <taxon>Lophotrochozoa</taxon>
        <taxon>Platyhelminthes</taxon>
        <taxon>Monogenea</taxon>
        <taxon>Monopisthocotylea</taxon>
        <taxon>Dactylogyridea</taxon>
        <taxon>Ancyrocephalidae</taxon>
        <taxon>Cichlidogyrus</taxon>
    </lineage>
</organism>
<gene>
    <name evidence="5" type="ORF">Ciccas_014058</name>
</gene>
<keyword evidence="6" id="KW-1185">Reference proteome</keyword>
<evidence type="ECO:0000256" key="3">
    <source>
        <dbReference type="ARBA" id="ARBA00023136"/>
    </source>
</evidence>
<reference evidence="5 6" key="1">
    <citation type="submission" date="2024-11" db="EMBL/GenBank/DDBJ databases">
        <title>Adaptive evolution of stress response genes in parasites aligns with host niche diversity.</title>
        <authorList>
            <person name="Hahn C."/>
            <person name="Resl P."/>
        </authorList>
    </citation>
    <scope>NUCLEOTIDE SEQUENCE [LARGE SCALE GENOMIC DNA]</scope>
    <source>
        <strain evidence="5">EGGRZ-B1_66</strain>
        <tissue evidence="5">Body</tissue>
    </source>
</reference>
<proteinExistence type="predicted"/>
<feature type="non-terminal residue" evidence="5">
    <location>
        <position position="266"/>
    </location>
</feature>
<keyword evidence="2 4" id="KW-1133">Transmembrane helix</keyword>
<dbReference type="Pfam" id="PF07690">
    <property type="entry name" value="MFS_1"/>
    <property type="match status" value="1"/>
</dbReference>
<feature type="transmembrane region" description="Helical" evidence="4">
    <location>
        <begin position="31"/>
        <end position="52"/>
    </location>
</feature>
<accession>A0ABD2PJ05</accession>
<protein>
    <submittedName>
        <fullName evidence="5">Uncharacterized protein</fullName>
    </submittedName>
</protein>
<evidence type="ECO:0000256" key="1">
    <source>
        <dbReference type="ARBA" id="ARBA00022692"/>
    </source>
</evidence>
<evidence type="ECO:0000256" key="4">
    <source>
        <dbReference type="SAM" id="Phobius"/>
    </source>
</evidence>
<sequence>ASDLDTAAEQDSAFVPPDAERVHGKPLSLKIVITICLCFSWMCLGLFSEILGPCLIRIKENTNATYLQLGEALSIRAFGYFSGSVFGGYLADRFAYFQYIWMVLSLIVAGSVNMIIPSCRSIVSVSIIFYAAGICHGCLTTSGNPLLGATWLEKSSGPFNLMHAGYGVGASIAPLIVSAFTPLVNVSLPNATYAMQKDARYASILEPFAISLGANLLCAVAFLCLQFHKRYPKSFGILLWLSANHTRHKKSIPSEQSIDEAKLERN</sequence>
<feature type="transmembrane region" description="Helical" evidence="4">
    <location>
        <begin position="204"/>
        <end position="225"/>
    </location>
</feature>
<feature type="transmembrane region" description="Helical" evidence="4">
    <location>
        <begin position="164"/>
        <end position="184"/>
    </location>
</feature>
<evidence type="ECO:0000313" key="5">
    <source>
        <dbReference type="EMBL" id="KAL3307426.1"/>
    </source>
</evidence>